<sequence length="559" mass="61097">MDQGSDGTNNAAMGEKIAAAAAVAAVGMVGLVATSNTTVERTRLVSCEPAAAAAQQRTKMLGTSATSISTTTGGSKSSSSSSSIEVRTTAPTKSKMPVYTMKQVAVNNGENGKPVWMTHGGNVYDVTNFIANHQGGSEKIMQAAGSSVEPFWHVYRQHFNTDLPMKLMEQMRIGELLDKDQEKVDLKMELLEETTADPYALEPLEERHPALIVHGEQLMNAEVSEHLLTKDYLTSPDLFYIRHHHPKKTITLEDLKKIKKVKITATLQCSGNRRGGYNDFERTSGTSWGQGAISTAKWGGVRLRDLMKHIGLEDEMDAQENGKLEHVRFHALDGMMASIGIEKAMNPYGDVIVCYEMNGKPLPRDHGYPLRVIVPGYAAVRNVKLVQKIELSQEEAEGPWQRGLNYKVLPPDARDAKSVDLSKIPSMMELSVQSGITSIVPQNKSASSKPGDTIMVKASGWAYSGGGRNIVRVDVTGDGAESWKAADLTSGQDQKQGRAWAWTFWECTLPAKVQADGSVQVHSKGVDLAFNSQPDSAKHNWNVRGLTNNSWYSKKIPVQ</sequence>
<keyword evidence="10" id="KW-1185">Reference proteome</keyword>
<evidence type="ECO:0000256" key="5">
    <source>
        <dbReference type="ARBA" id="ARBA00023002"/>
    </source>
</evidence>
<feature type="compositionally biased region" description="Low complexity" evidence="7">
    <location>
        <begin position="62"/>
        <end position="83"/>
    </location>
</feature>
<evidence type="ECO:0000313" key="9">
    <source>
        <dbReference type="EMBL" id="CAJ1968213.1"/>
    </source>
</evidence>
<dbReference type="Pfam" id="PF03404">
    <property type="entry name" value="Mo-co_dimer"/>
    <property type="match status" value="1"/>
</dbReference>
<evidence type="ECO:0000256" key="3">
    <source>
        <dbReference type="ARBA" id="ARBA00022617"/>
    </source>
</evidence>
<name>A0AAD2GB91_9STRA</name>
<dbReference type="GO" id="GO:0020037">
    <property type="term" value="F:heme binding"/>
    <property type="evidence" value="ECO:0007669"/>
    <property type="project" value="TreeGrafter"/>
</dbReference>
<dbReference type="InterPro" id="IPR001199">
    <property type="entry name" value="Cyt_B5-like_heme/steroid-bd"/>
</dbReference>
<keyword evidence="5" id="KW-0560">Oxidoreductase</keyword>
<keyword evidence="3" id="KW-0349">Heme</keyword>
<dbReference type="AlphaFoldDB" id="A0AAD2GB91"/>
<comment type="cofactor">
    <cofactor evidence="1">
        <name>Mo-molybdopterin</name>
        <dbReference type="ChEBI" id="CHEBI:71302"/>
    </cofactor>
</comment>
<keyword evidence="2" id="KW-0500">Molybdenum</keyword>
<accession>A0AAD2GB91</accession>
<organism evidence="9 10">
    <name type="scientific">Cylindrotheca closterium</name>
    <dbReference type="NCBI Taxonomy" id="2856"/>
    <lineage>
        <taxon>Eukaryota</taxon>
        <taxon>Sar</taxon>
        <taxon>Stramenopiles</taxon>
        <taxon>Ochrophyta</taxon>
        <taxon>Bacillariophyta</taxon>
        <taxon>Bacillariophyceae</taxon>
        <taxon>Bacillariophycidae</taxon>
        <taxon>Bacillariales</taxon>
        <taxon>Bacillariaceae</taxon>
        <taxon>Cylindrotheca</taxon>
    </lineage>
</organism>
<dbReference type="GO" id="GO:0006790">
    <property type="term" value="P:sulfur compound metabolic process"/>
    <property type="evidence" value="ECO:0007669"/>
    <property type="project" value="TreeGrafter"/>
</dbReference>
<feature type="region of interest" description="Disordered" evidence="7">
    <location>
        <begin position="58"/>
        <end position="91"/>
    </location>
</feature>
<dbReference type="PRINTS" id="PR00363">
    <property type="entry name" value="CYTOCHROMEB5"/>
</dbReference>
<dbReference type="GO" id="GO:0030151">
    <property type="term" value="F:molybdenum ion binding"/>
    <property type="evidence" value="ECO:0007669"/>
    <property type="project" value="InterPro"/>
</dbReference>
<dbReference type="Gene3D" id="3.10.120.10">
    <property type="entry name" value="Cytochrome b5-like heme/steroid binding domain"/>
    <property type="match status" value="1"/>
</dbReference>
<evidence type="ECO:0000256" key="1">
    <source>
        <dbReference type="ARBA" id="ARBA00001924"/>
    </source>
</evidence>
<dbReference type="InterPro" id="IPR008335">
    <property type="entry name" value="Mopterin_OxRdtase_euk"/>
</dbReference>
<dbReference type="Proteomes" id="UP001295423">
    <property type="component" value="Unassembled WGS sequence"/>
</dbReference>
<evidence type="ECO:0000256" key="6">
    <source>
        <dbReference type="ARBA" id="ARBA00023004"/>
    </source>
</evidence>
<evidence type="ECO:0000256" key="4">
    <source>
        <dbReference type="ARBA" id="ARBA00022723"/>
    </source>
</evidence>
<dbReference type="PANTHER" id="PTHR19372:SF7">
    <property type="entry name" value="SULFITE OXIDASE, MITOCHONDRIAL"/>
    <property type="match status" value="1"/>
</dbReference>
<keyword evidence="6" id="KW-0408">Iron</keyword>
<evidence type="ECO:0000259" key="8">
    <source>
        <dbReference type="PROSITE" id="PS50255"/>
    </source>
</evidence>
<protein>
    <recommendedName>
        <fullName evidence="8">Cytochrome b5 heme-binding domain-containing protein</fullName>
    </recommendedName>
</protein>
<feature type="domain" description="Cytochrome b5 heme-binding" evidence="8">
    <location>
        <begin position="96"/>
        <end position="177"/>
    </location>
</feature>
<dbReference type="GO" id="GO:0008482">
    <property type="term" value="F:sulfite oxidase activity"/>
    <property type="evidence" value="ECO:0007669"/>
    <property type="project" value="TreeGrafter"/>
</dbReference>
<keyword evidence="4" id="KW-0479">Metal-binding</keyword>
<evidence type="ECO:0000256" key="7">
    <source>
        <dbReference type="SAM" id="MobiDB-lite"/>
    </source>
</evidence>
<evidence type="ECO:0000313" key="10">
    <source>
        <dbReference type="Proteomes" id="UP001295423"/>
    </source>
</evidence>
<comment type="caution">
    <text evidence="9">The sequence shown here is derived from an EMBL/GenBank/DDBJ whole genome shotgun (WGS) entry which is preliminary data.</text>
</comment>
<dbReference type="EMBL" id="CAKOGP040002369">
    <property type="protein sequence ID" value="CAJ1968213.1"/>
    <property type="molecule type" value="Genomic_DNA"/>
</dbReference>
<dbReference type="InterPro" id="IPR036374">
    <property type="entry name" value="OxRdtase_Mopterin-bd_sf"/>
</dbReference>
<dbReference type="InterPro" id="IPR005066">
    <property type="entry name" value="MoCF_OxRdtse_dimer"/>
</dbReference>
<dbReference type="GO" id="GO:0005739">
    <property type="term" value="C:mitochondrion"/>
    <property type="evidence" value="ECO:0007669"/>
    <property type="project" value="TreeGrafter"/>
</dbReference>
<dbReference type="SUPFAM" id="SSF56524">
    <property type="entry name" value="Oxidoreductase molybdopterin-binding domain"/>
    <property type="match status" value="1"/>
</dbReference>
<evidence type="ECO:0000256" key="2">
    <source>
        <dbReference type="ARBA" id="ARBA00022505"/>
    </source>
</evidence>
<dbReference type="Pfam" id="PF00173">
    <property type="entry name" value="Cyt-b5"/>
    <property type="match status" value="1"/>
</dbReference>
<gene>
    <name evidence="9" type="ORF">CYCCA115_LOCUS23134</name>
</gene>
<dbReference type="PROSITE" id="PS50255">
    <property type="entry name" value="CYTOCHROME_B5_2"/>
    <property type="match status" value="1"/>
</dbReference>
<dbReference type="Gene3D" id="2.60.40.650">
    <property type="match status" value="1"/>
</dbReference>
<reference evidence="9" key="1">
    <citation type="submission" date="2023-08" db="EMBL/GenBank/DDBJ databases">
        <authorList>
            <person name="Audoor S."/>
            <person name="Bilcke G."/>
        </authorList>
    </citation>
    <scope>NUCLEOTIDE SEQUENCE</scope>
</reference>
<dbReference type="SUPFAM" id="SSF81296">
    <property type="entry name" value="E set domains"/>
    <property type="match status" value="1"/>
</dbReference>
<dbReference type="InterPro" id="IPR014756">
    <property type="entry name" value="Ig_E-set"/>
</dbReference>
<dbReference type="SMART" id="SM01117">
    <property type="entry name" value="Cyt-b5"/>
    <property type="match status" value="1"/>
</dbReference>
<proteinExistence type="predicted"/>
<dbReference type="PRINTS" id="PR00407">
    <property type="entry name" value="EUMOPTERIN"/>
</dbReference>
<dbReference type="Pfam" id="PF00174">
    <property type="entry name" value="Oxidored_molyb"/>
    <property type="match status" value="1"/>
</dbReference>
<dbReference type="FunFam" id="3.10.120.10:FF:000007">
    <property type="entry name" value="Sulfite oxidase, mitochondrial"/>
    <property type="match status" value="1"/>
</dbReference>
<dbReference type="InterPro" id="IPR036400">
    <property type="entry name" value="Cyt_B5-like_heme/steroid_sf"/>
</dbReference>
<dbReference type="GO" id="GO:0043546">
    <property type="term" value="F:molybdopterin cofactor binding"/>
    <property type="evidence" value="ECO:0007669"/>
    <property type="project" value="TreeGrafter"/>
</dbReference>
<dbReference type="PANTHER" id="PTHR19372">
    <property type="entry name" value="SULFITE REDUCTASE"/>
    <property type="match status" value="1"/>
</dbReference>
<dbReference type="InterPro" id="IPR000572">
    <property type="entry name" value="OxRdtase_Mopterin-bd_dom"/>
</dbReference>
<dbReference type="Gene3D" id="3.90.420.10">
    <property type="entry name" value="Oxidoreductase, molybdopterin-binding domain"/>
    <property type="match status" value="1"/>
</dbReference>
<dbReference type="SUPFAM" id="SSF55856">
    <property type="entry name" value="Cytochrome b5-like heme/steroid binding domain"/>
    <property type="match status" value="1"/>
</dbReference>